<dbReference type="PANTHER" id="PTHR30537:SF68">
    <property type="entry name" value="TRANSCRIPTIONAL REGULATOR-RELATED"/>
    <property type="match status" value="1"/>
</dbReference>
<evidence type="ECO:0000313" key="7">
    <source>
        <dbReference type="Proteomes" id="UP000001739"/>
    </source>
</evidence>
<reference evidence="6 7" key="1">
    <citation type="journal article" date="2011" name="J. Bacteriol.">
        <title>Complete genome sequence of the plant growth-promoting endophyte Burkholderia phytofirmans strain PsJN.</title>
        <authorList>
            <person name="Weilharter A."/>
            <person name="Mitter B."/>
            <person name="Shin M.V."/>
            <person name="Chain P.S."/>
            <person name="Nowak J."/>
            <person name="Sessitsch A."/>
        </authorList>
    </citation>
    <scope>NUCLEOTIDE SEQUENCE [LARGE SCALE GENOMIC DNA]</scope>
    <source>
        <strain evidence="7">DSM 17436 / LMG 22146 / PsJN</strain>
    </source>
</reference>
<comment type="similarity">
    <text evidence="1">Belongs to the LysR transcriptional regulatory family.</text>
</comment>
<organism evidence="6 7">
    <name type="scientific">Paraburkholderia phytofirmans (strain DSM 17436 / LMG 22146 / PsJN)</name>
    <name type="common">Burkholderia phytofirmans</name>
    <dbReference type="NCBI Taxonomy" id="398527"/>
    <lineage>
        <taxon>Bacteria</taxon>
        <taxon>Pseudomonadati</taxon>
        <taxon>Pseudomonadota</taxon>
        <taxon>Betaproteobacteria</taxon>
        <taxon>Burkholderiales</taxon>
        <taxon>Burkholderiaceae</taxon>
        <taxon>Paraburkholderia</taxon>
    </lineage>
</organism>
<dbReference type="EMBL" id="CP001053">
    <property type="protein sequence ID" value="ACD18641.1"/>
    <property type="molecule type" value="Genomic_DNA"/>
</dbReference>
<dbReference type="SUPFAM" id="SSF46785">
    <property type="entry name" value="Winged helix' DNA-binding domain"/>
    <property type="match status" value="1"/>
</dbReference>
<evidence type="ECO:0000259" key="5">
    <source>
        <dbReference type="PROSITE" id="PS50931"/>
    </source>
</evidence>
<feature type="domain" description="HTH lysR-type" evidence="5">
    <location>
        <begin position="3"/>
        <end position="60"/>
    </location>
</feature>
<dbReference type="Gene3D" id="3.40.190.290">
    <property type="match status" value="1"/>
</dbReference>
<dbReference type="AlphaFoldDB" id="B2TEX0"/>
<dbReference type="GO" id="GO:0006351">
    <property type="term" value="P:DNA-templated transcription"/>
    <property type="evidence" value="ECO:0007669"/>
    <property type="project" value="TreeGrafter"/>
</dbReference>
<keyword evidence="2" id="KW-0805">Transcription regulation</keyword>
<gene>
    <name evidence="6" type="ordered locus">Bphyt_4263</name>
</gene>
<keyword evidence="4" id="KW-0804">Transcription</keyword>
<evidence type="ECO:0000256" key="3">
    <source>
        <dbReference type="ARBA" id="ARBA00023125"/>
    </source>
</evidence>
<evidence type="ECO:0000256" key="1">
    <source>
        <dbReference type="ARBA" id="ARBA00009437"/>
    </source>
</evidence>
<dbReference type="InterPro" id="IPR000847">
    <property type="entry name" value="LysR_HTH_N"/>
</dbReference>
<sequence precursor="true">MQLDMRLVMAFSLVMRSGSLTQAEAISGVSKATLSRQLQVLEEELGVTLFNRRARGMSPTEAARAFHTHCEQILADVSGRLEVAREQLQELGSGIGGELSIKADSEFSTTFAAHVTKLFMARHPNVKLNLDVADYPGCAKAEEIDGYICAELPDIPDLVGKLLGQISCGLYASPAYLKQKGTPVTPMDLTCHDSIVIRSTSGNKDTLMLYSQGGSQPYLPKANVTTNDHWIMKTFCIDGFGIALLPDFFVQPELSQQLLVPVLPEWKPQPRRIYCAYQKQRFAGRKLSDLITLMADCIKDIDTFSGYVGRSSSGSS</sequence>
<name>B2TEX0_PARPJ</name>
<dbReference type="InterPro" id="IPR005119">
    <property type="entry name" value="LysR_subst-bd"/>
</dbReference>
<proteinExistence type="inferred from homology"/>
<dbReference type="Pfam" id="PF00126">
    <property type="entry name" value="HTH_1"/>
    <property type="match status" value="1"/>
</dbReference>
<dbReference type="InterPro" id="IPR058163">
    <property type="entry name" value="LysR-type_TF_proteobact-type"/>
</dbReference>
<evidence type="ECO:0000256" key="4">
    <source>
        <dbReference type="ARBA" id="ARBA00023163"/>
    </source>
</evidence>
<dbReference type="STRING" id="398527.Bphyt_4263"/>
<dbReference type="KEGG" id="bpy:Bphyt_4263"/>
<accession>B2TEX0</accession>
<keyword evidence="3" id="KW-0238">DNA-binding</keyword>
<dbReference type="Proteomes" id="UP000001739">
    <property type="component" value="Chromosome 2"/>
</dbReference>
<dbReference type="GO" id="GO:0003700">
    <property type="term" value="F:DNA-binding transcription factor activity"/>
    <property type="evidence" value="ECO:0007669"/>
    <property type="project" value="InterPro"/>
</dbReference>
<dbReference type="PANTHER" id="PTHR30537">
    <property type="entry name" value="HTH-TYPE TRANSCRIPTIONAL REGULATOR"/>
    <property type="match status" value="1"/>
</dbReference>
<dbReference type="eggNOG" id="COG0583">
    <property type="taxonomic scope" value="Bacteria"/>
</dbReference>
<evidence type="ECO:0000256" key="2">
    <source>
        <dbReference type="ARBA" id="ARBA00023015"/>
    </source>
</evidence>
<dbReference type="CDD" id="cd08422">
    <property type="entry name" value="PBP2_CrgA_like"/>
    <property type="match status" value="1"/>
</dbReference>
<dbReference type="Pfam" id="PF03466">
    <property type="entry name" value="LysR_substrate"/>
    <property type="match status" value="1"/>
</dbReference>
<dbReference type="HOGENOM" id="CLU_039613_16_2_4"/>
<dbReference type="GO" id="GO:0043565">
    <property type="term" value="F:sequence-specific DNA binding"/>
    <property type="evidence" value="ECO:0007669"/>
    <property type="project" value="TreeGrafter"/>
</dbReference>
<dbReference type="OrthoDB" id="9072091at2"/>
<evidence type="ECO:0000313" key="6">
    <source>
        <dbReference type="EMBL" id="ACD18641.1"/>
    </source>
</evidence>
<dbReference type="SUPFAM" id="SSF53850">
    <property type="entry name" value="Periplasmic binding protein-like II"/>
    <property type="match status" value="1"/>
</dbReference>
<dbReference type="InterPro" id="IPR036388">
    <property type="entry name" value="WH-like_DNA-bd_sf"/>
</dbReference>
<dbReference type="PROSITE" id="PS50931">
    <property type="entry name" value="HTH_LYSR"/>
    <property type="match status" value="1"/>
</dbReference>
<dbReference type="Gene3D" id="1.10.10.10">
    <property type="entry name" value="Winged helix-like DNA-binding domain superfamily/Winged helix DNA-binding domain"/>
    <property type="match status" value="1"/>
</dbReference>
<dbReference type="InterPro" id="IPR036390">
    <property type="entry name" value="WH_DNA-bd_sf"/>
</dbReference>
<protein>
    <submittedName>
        <fullName evidence="6">Transcriptional regulator, LysR family</fullName>
    </submittedName>
</protein>